<name>A0A5B2XCE8_9PSEU</name>
<dbReference type="InterPro" id="IPR007627">
    <property type="entry name" value="RNA_pol_sigma70_r2"/>
</dbReference>
<dbReference type="SUPFAM" id="SSF88946">
    <property type="entry name" value="Sigma2 domain of RNA polymerase sigma factors"/>
    <property type="match status" value="1"/>
</dbReference>
<gene>
    <name evidence="6" type="ORF">F0L68_19935</name>
</gene>
<comment type="caution">
    <text evidence="6">The sequence shown here is derived from an EMBL/GenBank/DDBJ whole genome shotgun (WGS) entry which is preliminary data.</text>
</comment>
<keyword evidence="7" id="KW-1185">Reference proteome</keyword>
<feature type="region of interest" description="Disordered" evidence="4">
    <location>
        <begin position="341"/>
        <end position="434"/>
    </location>
</feature>
<dbReference type="Pfam" id="PF04542">
    <property type="entry name" value="Sigma70_r2"/>
    <property type="match status" value="1"/>
</dbReference>
<dbReference type="AlphaFoldDB" id="A0A5B2XCE8"/>
<dbReference type="PANTHER" id="PTHR43133:SF51">
    <property type="entry name" value="RNA POLYMERASE SIGMA FACTOR"/>
    <property type="match status" value="1"/>
</dbReference>
<dbReference type="Gene3D" id="1.10.1740.10">
    <property type="match status" value="1"/>
</dbReference>
<dbReference type="Proteomes" id="UP000323454">
    <property type="component" value="Unassembled WGS sequence"/>
</dbReference>
<evidence type="ECO:0000256" key="4">
    <source>
        <dbReference type="SAM" id="MobiDB-lite"/>
    </source>
</evidence>
<feature type="compositionally biased region" description="Low complexity" evidence="4">
    <location>
        <begin position="357"/>
        <end position="427"/>
    </location>
</feature>
<reference evidence="6 7" key="1">
    <citation type="submission" date="2019-09" db="EMBL/GenBank/DDBJ databases">
        <title>Goodfellowia gen. nov., a new genus of the Pseudonocardineae related to Actinoalloteichus, containing Goodfellowia coeruleoviolacea gen. nov., comb. nov. gen. nov., comb. nov.</title>
        <authorList>
            <person name="Labeda D."/>
        </authorList>
    </citation>
    <scope>NUCLEOTIDE SEQUENCE [LARGE SCALE GENOMIC DNA]</scope>
    <source>
        <strain evidence="6 7">AN110305</strain>
    </source>
</reference>
<dbReference type="NCBIfam" id="TIGR02937">
    <property type="entry name" value="sigma70-ECF"/>
    <property type="match status" value="1"/>
</dbReference>
<evidence type="ECO:0000313" key="6">
    <source>
        <dbReference type="EMBL" id="KAA2260669.1"/>
    </source>
</evidence>
<evidence type="ECO:0000259" key="5">
    <source>
        <dbReference type="Pfam" id="PF04542"/>
    </source>
</evidence>
<accession>A0A5B2XCE8</accession>
<dbReference type="InterPro" id="IPR039425">
    <property type="entry name" value="RNA_pol_sigma-70-like"/>
</dbReference>
<dbReference type="EMBL" id="VUOB01000035">
    <property type="protein sequence ID" value="KAA2260669.1"/>
    <property type="molecule type" value="Genomic_DNA"/>
</dbReference>
<dbReference type="OrthoDB" id="265863at2"/>
<keyword evidence="2" id="KW-0731">Sigma factor</keyword>
<organism evidence="6 7">
    <name type="scientific">Solihabitans fulvus</name>
    <dbReference type="NCBI Taxonomy" id="1892852"/>
    <lineage>
        <taxon>Bacteria</taxon>
        <taxon>Bacillati</taxon>
        <taxon>Actinomycetota</taxon>
        <taxon>Actinomycetes</taxon>
        <taxon>Pseudonocardiales</taxon>
        <taxon>Pseudonocardiaceae</taxon>
        <taxon>Solihabitans</taxon>
    </lineage>
</organism>
<dbReference type="Gene3D" id="3.40.33.10">
    <property type="entry name" value="CAP"/>
    <property type="match status" value="1"/>
</dbReference>
<evidence type="ECO:0000256" key="3">
    <source>
        <dbReference type="ARBA" id="ARBA00023163"/>
    </source>
</evidence>
<protein>
    <submittedName>
        <fullName evidence="6">Sigma-70 family RNA polymerase sigma factor</fullName>
    </submittedName>
</protein>
<dbReference type="GO" id="GO:0016987">
    <property type="term" value="F:sigma factor activity"/>
    <property type="evidence" value="ECO:0007669"/>
    <property type="project" value="UniProtKB-KW"/>
</dbReference>
<sequence>MLSGPLSVRADPSGDEVVSVIDQVDTSAVVAARAGDRATLEKLVVEYLPLVYSIARRALPVEADADDVVQETMVRLVKGIGGLREPERFRSWLVAITVNQIRDHRARSQAAPLRLAEHDEQPDRYAEFVDRALTRVTLNRQRRELEPATRWLDLADRELLSLWTLECGDHLTRAEIAHALGTSVHNATVKVGRLRTRLDTARLLTRALSATPRCPGLTEAAAQWSGEPNPLWRKRLLRHVDGCPTCREAGADLVPVQRLLMASALLLVPLGYADKMLPGVLNTAATRQVSRPKIDASGARTMPAARPPRIAGVAVTKPVLAAASVAMVAVCGIGVTAFATRGPDSQNTVELGTTRNAPPSSSAGATSSGPASSSITSTQAAPSSSTVPSATAPSPTRSPTSVRKPTPTSTVTPTSATPTKSSPDTSSFVLDPNSSRMLTRLNEKRRELGLAEVKESPDHVKEAYDCAAGNLRAGTFEHCGYEVLYGGGGHPKPEDLVDSWFWSPRHREALTQPGSRWAGAVIVNDPEDNRYIAAINLDY</sequence>
<evidence type="ECO:0000313" key="7">
    <source>
        <dbReference type="Proteomes" id="UP000323454"/>
    </source>
</evidence>
<dbReference type="InterPro" id="IPR035940">
    <property type="entry name" value="CAP_sf"/>
</dbReference>
<keyword evidence="3" id="KW-0804">Transcription</keyword>
<dbReference type="PANTHER" id="PTHR43133">
    <property type="entry name" value="RNA POLYMERASE ECF-TYPE SIGMA FACTO"/>
    <property type="match status" value="1"/>
</dbReference>
<feature type="compositionally biased region" description="Polar residues" evidence="4">
    <location>
        <begin position="343"/>
        <end position="356"/>
    </location>
</feature>
<evidence type="ECO:0000256" key="2">
    <source>
        <dbReference type="ARBA" id="ARBA00023082"/>
    </source>
</evidence>
<keyword evidence="1" id="KW-0805">Transcription regulation</keyword>
<dbReference type="SUPFAM" id="SSF55797">
    <property type="entry name" value="PR-1-like"/>
    <property type="match status" value="1"/>
</dbReference>
<dbReference type="GO" id="GO:0006352">
    <property type="term" value="P:DNA-templated transcription initiation"/>
    <property type="evidence" value="ECO:0007669"/>
    <property type="project" value="InterPro"/>
</dbReference>
<evidence type="ECO:0000256" key="1">
    <source>
        <dbReference type="ARBA" id="ARBA00023015"/>
    </source>
</evidence>
<feature type="domain" description="RNA polymerase sigma-70 region 2" evidence="5">
    <location>
        <begin position="43"/>
        <end position="109"/>
    </location>
</feature>
<reference evidence="6 7" key="2">
    <citation type="submission" date="2019-09" db="EMBL/GenBank/DDBJ databases">
        <authorList>
            <person name="Jin C."/>
        </authorList>
    </citation>
    <scope>NUCLEOTIDE SEQUENCE [LARGE SCALE GENOMIC DNA]</scope>
    <source>
        <strain evidence="6 7">AN110305</strain>
    </source>
</reference>
<dbReference type="InterPro" id="IPR013325">
    <property type="entry name" value="RNA_pol_sigma_r2"/>
</dbReference>
<proteinExistence type="predicted"/>
<dbReference type="InterPro" id="IPR014284">
    <property type="entry name" value="RNA_pol_sigma-70_dom"/>
</dbReference>